<reference evidence="4 5" key="1">
    <citation type="submission" date="2024-09" db="EMBL/GenBank/DDBJ databases">
        <authorList>
            <person name="Sun Q."/>
            <person name="Mori K."/>
        </authorList>
    </citation>
    <scope>NUCLEOTIDE SEQUENCE [LARGE SCALE GENOMIC DNA]</scope>
    <source>
        <strain evidence="4 5">KCTC 23076</strain>
    </source>
</reference>
<dbReference type="Proteomes" id="UP001589896">
    <property type="component" value="Unassembled WGS sequence"/>
</dbReference>
<evidence type="ECO:0000313" key="4">
    <source>
        <dbReference type="EMBL" id="MFC0682608.1"/>
    </source>
</evidence>
<dbReference type="InterPro" id="IPR007527">
    <property type="entry name" value="Znf_SWIM"/>
</dbReference>
<evidence type="ECO:0000256" key="2">
    <source>
        <dbReference type="SAM" id="MobiDB-lite"/>
    </source>
</evidence>
<evidence type="ECO:0000259" key="3">
    <source>
        <dbReference type="PROSITE" id="PS50966"/>
    </source>
</evidence>
<dbReference type="Pfam" id="PF04434">
    <property type="entry name" value="SWIM"/>
    <property type="match status" value="1"/>
</dbReference>
<keyword evidence="1" id="KW-0862">Zinc</keyword>
<sequence>MSLLAVLSEQLQRFDEEAFVALANRGLLRRAGKDLEAQPPEITEATGDAVVVAAGGHTVRFDARGPAQASCSCPSAGVCQHILAACLWLQRSAPTSAQAPTPVTSAPDPKQAAEDAPAAAESPSGPEPLETLHAALMAFTPAALSKHASLPGYRWARDFVLDLDPESGVQIGGESHVVIRFSHPRMTFRYLGGQLENLLCDATVSKPEKYRVAAVLAYQRAHGIEPAVVEARGKPQTAALDFGKDHALADAPDATREDSRARLRASTRQLIGECIELGLSHLSQSIHERYSTLAVWAQGAEYYRLALLLRRIADHVELLLDRAGSADEHRLFDELTLAYALTGALEYTAKRGEAPVHLVGRARSRYETAGAMELIGLGAMPWRAASGYIGLTMLFWSVADQAFVSCTDARPELQRGFNPVTRYRSPGPWTGLSSPQDATGRLVTLRDAQISGVGRLSLAERTSATVQPVSYERIREALPICSNWQTLQTRADEARRSLLSEPQPMQDWVVLAPARFGAPKFDAARQTLVWPLHDSDNQLLNAEVMFSDYAHAAIDRIESLGDVGAPTGTVVIARIQRRPTGLVVEPLSLLRPASTSSNTAVDALYFDPAPAESFAGRALGALKRAVKRSAPDMATMSPGAGLPASLRELRTWLVRQAERGIPRENRGLFEQEHRAHAQRLRDSGFDAFSLNLGETNPVDVLLRMQYVQMQFSRLAGVDAGA</sequence>
<dbReference type="EMBL" id="JBHLTG010000015">
    <property type="protein sequence ID" value="MFC0682608.1"/>
    <property type="molecule type" value="Genomic_DNA"/>
</dbReference>
<dbReference type="PROSITE" id="PS50966">
    <property type="entry name" value="ZF_SWIM"/>
    <property type="match status" value="1"/>
</dbReference>
<keyword evidence="1" id="KW-0863">Zinc-finger</keyword>
<evidence type="ECO:0000256" key="1">
    <source>
        <dbReference type="PROSITE-ProRule" id="PRU00325"/>
    </source>
</evidence>
<evidence type="ECO:0000313" key="5">
    <source>
        <dbReference type="Proteomes" id="UP001589896"/>
    </source>
</evidence>
<organism evidence="4 5">
    <name type="scientific">Lysobacter korlensis</name>
    <dbReference type="NCBI Taxonomy" id="553636"/>
    <lineage>
        <taxon>Bacteria</taxon>
        <taxon>Pseudomonadati</taxon>
        <taxon>Pseudomonadota</taxon>
        <taxon>Gammaproteobacteria</taxon>
        <taxon>Lysobacterales</taxon>
        <taxon>Lysobacteraceae</taxon>
        <taxon>Lysobacter</taxon>
    </lineage>
</organism>
<keyword evidence="1" id="KW-0479">Metal-binding</keyword>
<proteinExistence type="predicted"/>
<accession>A0ABV6S059</accession>
<keyword evidence="5" id="KW-1185">Reference proteome</keyword>
<feature type="domain" description="SWIM-type" evidence="3">
    <location>
        <begin position="57"/>
        <end position="90"/>
    </location>
</feature>
<gene>
    <name evidence="4" type="ORF">ACFFGH_32670</name>
</gene>
<comment type="caution">
    <text evidence="4">The sequence shown here is derived from an EMBL/GenBank/DDBJ whole genome shotgun (WGS) entry which is preliminary data.</text>
</comment>
<feature type="compositionally biased region" description="Low complexity" evidence="2">
    <location>
        <begin position="106"/>
        <end position="127"/>
    </location>
</feature>
<dbReference type="RefSeq" id="WP_386676772.1">
    <property type="nucleotide sequence ID" value="NZ_JBHLTG010000015.1"/>
</dbReference>
<feature type="region of interest" description="Disordered" evidence="2">
    <location>
        <begin position="97"/>
        <end position="127"/>
    </location>
</feature>
<name>A0ABV6S059_9GAMM</name>
<protein>
    <submittedName>
        <fullName evidence="4">SWIM zinc finger family protein</fullName>
    </submittedName>
</protein>